<dbReference type="Proteomes" id="UP000054721">
    <property type="component" value="Unassembled WGS sequence"/>
</dbReference>
<evidence type="ECO:0000313" key="1">
    <source>
        <dbReference type="EMBL" id="KRZ47230.1"/>
    </source>
</evidence>
<comment type="caution">
    <text evidence="1">The sequence shown here is derived from an EMBL/GenBank/DDBJ whole genome shotgun (WGS) entry which is preliminary data.</text>
</comment>
<name>A0A0V1KJM2_9BILA</name>
<protein>
    <submittedName>
        <fullName evidence="1">Uncharacterized protein</fullName>
    </submittedName>
</protein>
<reference evidence="1 2" key="1">
    <citation type="submission" date="2015-05" db="EMBL/GenBank/DDBJ databases">
        <title>Evolution of Trichinella species and genotypes.</title>
        <authorList>
            <person name="Korhonen P.K."/>
            <person name="Edoardo P."/>
            <person name="Giuseppe L.R."/>
            <person name="Gasser R.B."/>
        </authorList>
    </citation>
    <scope>NUCLEOTIDE SEQUENCE [LARGE SCALE GENOMIC DNA]</scope>
    <source>
        <strain evidence="1">ISS10</strain>
    </source>
</reference>
<dbReference type="EMBL" id="JYDW01001118">
    <property type="protein sequence ID" value="KRZ47230.1"/>
    <property type="molecule type" value="Genomic_DNA"/>
</dbReference>
<accession>A0A0V1KJM2</accession>
<sequence length="76" mass="8601">MFDWNPVNVDNDLRRDENENSVHIDFVNLDQTSGSLMPGGSLSAYLKHSTIWGKVSRQQSFQFQLKGLESSVVSDQ</sequence>
<organism evidence="1 2">
    <name type="scientific">Trichinella nativa</name>
    <dbReference type="NCBI Taxonomy" id="6335"/>
    <lineage>
        <taxon>Eukaryota</taxon>
        <taxon>Metazoa</taxon>
        <taxon>Ecdysozoa</taxon>
        <taxon>Nematoda</taxon>
        <taxon>Enoplea</taxon>
        <taxon>Dorylaimia</taxon>
        <taxon>Trichinellida</taxon>
        <taxon>Trichinellidae</taxon>
        <taxon>Trichinella</taxon>
    </lineage>
</organism>
<gene>
    <name evidence="1" type="ORF">T02_4474</name>
</gene>
<evidence type="ECO:0000313" key="2">
    <source>
        <dbReference type="Proteomes" id="UP000054721"/>
    </source>
</evidence>
<dbReference type="AlphaFoldDB" id="A0A0V1KJM2"/>
<proteinExistence type="predicted"/>
<keyword evidence="2" id="KW-1185">Reference proteome</keyword>